<dbReference type="InterPro" id="IPR000792">
    <property type="entry name" value="Tscrpt_reg_LuxR_C"/>
</dbReference>
<organism evidence="5 6">
    <name type="scientific">Kribbella pittospori</name>
    <dbReference type="NCBI Taxonomy" id="722689"/>
    <lineage>
        <taxon>Bacteria</taxon>
        <taxon>Bacillati</taxon>
        <taxon>Actinomycetota</taxon>
        <taxon>Actinomycetes</taxon>
        <taxon>Propionibacteriales</taxon>
        <taxon>Kribbellaceae</taxon>
        <taxon>Kribbella</taxon>
    </lineage>
</organism>
<dbReference type="GO" id="GO:0003677">
    <property type="term" value="F:DNA binding"/>
    <property type="evidence" value="ECO:0007669"/>
    <property type="project" value="UniProtKB-KW"/>
</dbReference>
<sequence>MFGVMLTTTYAAARETLRRLGRSSLDPQSYLDEVSALVRRTVPHDVSGWMTLDPDTLLSSGTLVAQKSPELDRALWRSELEPDGDVHKLAELSVHPSPVVALHELDDATVAESPRIQGVLRPAGIGDGLRTVLRVGGSTWGHGAIYREAGARDFDRAEQEFLAAIAEDIGEGLRRSLCQRPEPGLSMVVPSVLAFDLQGRQVSATAEASRLMTLMPGDATSTLYAVAVGAGLRESASARVRLADGRWLLVHGGRMHGGPDEPARVTVTLLQAPRPDLTSLLLRLHTLSARQREVAGLLISGLRTAEIAAHLHIAQTTLHDHVKAIFVKFGVQGRAELMAILSD</sequence>
<dbReference type="SUPFAM" id="SSF55781">
    <property type="entry name" value="GAF domain-like"/>
    <property type="match status" value="1"/>
</dbReference>
<dbReference type="Gene3D" id="3.30.450.40">
    <property type="match status" value="1"/>
</dbReference>
<protein>
    <submittedName>
        <fullName evidence="5">LuxR family transcriptional regulator</fullName>
    </submittedName>
</protein>
<dbReference type="AlphaFoldDB" id="A0A4R0JYG1"/>
<dbReference type="PROSITE" id="PS00622">
    <property type="entry name" value="HTH_LUXR_1"/>
    <property type="match status" value="1"/>
</dbReference>
<dbReference type="SMART" id="SM00421">
    <property type="entry name" value="HTH_LUXR"/>
    <property type="match status" value="1"/>
</dbReference>
<dbReference type="GO" id="GO:0006355">
    <property type="term" value="P:regulation of DNA-templated transcription"/>
    <property type="evidence" value="ECO:0007669"/>
    <property type="project" value="InterPro"/>
</dbReference>
<reference evidence="5 6" key="1">
    <citation type="submission" date="2019-02" db="EMBL/GenBank/DDBJ databases">
        <title>Kribbella capetownensis sp. nov. and Kribbella speibonae sp. nov., isolated from soil.</title>
        <authorList>
            <person name="Curtis S.M."/>
            <person name="Norton I."/>
            <person name="Everest G.J."/>
            <person name="Meyers P.R."/>
        </authorList>
    </citation>
    <scope>NUCLEOTIDE SEQUENCE [LARGE SCALE GENOMIC DNA]</scope>
    <source>
        <strain evidence="5 6">NRRL B-24813</strain>
    </source>
</reference>
<dbReference type="InterPro" id="IPR016032">
    <property type="entry name" value="Sig_transdc_resp-reg_C-effctor"/>
</dbReference>
<keyword evidence="6" id="KW-1185">Reference proteome</keyword>
<dbReference type="PANTHER" id="PTHR44688:SF16">
    <property type="entry name" value="DNA-BINDING TRANSCRIPTIONAL ACTIVATOR DEVR_DOSR"/>
    <property type="match status" value="1"/>
</dbReference>
<keyword evidence="3" id="KW-0804">Transcription</keyword>
<dbReference type="PROSITE" id="PS50043">
    <property type="entry name" value="HTH_LUXR_2"/>
    <property type="match status" value="1"/>
</dbReference>
<accession>A0A4R0JYG1</accession>
<dbReference type="InterPro" id="IPR036388">
    <property type="entry name" value="WH-like_DNA-bd_sf"/>
</dbReference>
<feature type="domain" description="HTH luxR-type" evidence="4">
    <location>
        <begin position="280"/>
        <end position="343"/>
    </location>
</feature>
<proteinExistence type="predicted"/>
<dbReference type="Gene3D" id="1.10.10.10">
    <property type="entry name" value="Winged helix-like DNA-binding domain superfamily/Winged helix DNA-binding domain"/>
    <property type="match status" value="1"/>
</dbReference>
<evidence type="ECO:0000259" key="4">
    <source>
        <dbReference type="PROSITE" id="PS50043"/>
    </source>
</evidence>
<dbReference type="OrthoDB" id="9815744at2"/>
<dbReference type="CDD" id="cd06170">
    <property type="entry name" value="LuxR_C_like"/>
    <property type="match status" value="1"/>
</dbReference>
<evidence type="ECO:0000313" key="6">
    <source>
        <dbReference type="Proteomes" id="UP000291144"/>
    </source>
</evidence>
<dbReference type="Proteomes" id="UP000291144">
    <property type="component" value="Unassembled WGS sequence"/>
</dbReference>
<evidence type="ECO:0000256" key="1">
    <source>
        <dbReference type="ARBA" id="ARBA00023015"/>
    </source>
</evidence>
<evidence type="ECO:0000313" key="5">
    <source>
        <dbReference type="EMBL" id="TCC50396.1"/>
    </source>
</evidence>
<evidence type="ECO:0000256" key="2">
    <source>
        <dbReference type="ARBA" id="ARBA00023125"/>
    </source>
</evidence>
<keyword evidence="1" id="KW-0805">Transcription regulation</keyword>
<dbReference type="SUPFAM" id="SSF46894">
    <property type="entry name" value="C-terminal effector domain of the bipartite response regulators"/>
    <property type="match status" value="1"/>
</dbReference>
<dbReference type="RefSeq" id="WP_131366253.1">
    <property type="nucleotide sequence ID" value="NZ_SJKB01000025.1"/>
</dbReference>
<evidence type="ECO:0000256" key="3">
    <source>
        <dbReference type="ARBA" id="ARBA00023163"/>
    </source>
</evidence>
<dbReference type="PANTHER" id="PTHR44688">
    <property type="entry name" value="DNA-BINDING TRANSCRIPTIONAL ACTIVATOR DEVR_DOSR"/>
    <property type="match status" value="1"/>
</dbReference>
<dbReference type="InterPro" id="IPR029016">
    <property type="entry name" value="GAF-like_dom_sf"/>
</dbReference>
<dbReference type="EMBL" id="SJKB01000025">
    <property type="protein sequence ID" value="TCC50396.1"/>
    <property type="molecule type" value="Genomic_DNA"/>
</dbReference>
<keyword evidence="2" id="KW-0238">DNA-binding</keyword>
<dbReference type="PRINTS" id="PR00038">
    <property type="entry name" value="HTHLUXR"/>
</dbReference>
<dbReference type="Pfam" id="PF00196">
    <property type="entry name" value="GerE"/>
    <property type="match status" value="1"/>
</dbReference>
<comment type="caution">
    <text evidence="5">The sequence shown here is derived from an EMBL/GenBank/DDBJ whole genome shotgun (WGS) entry which is preliminary data.</text>
</comment>
<name>A0A4R0JYG1_9ACTN</name>
<gene>
    <name evidence="5" type="ORF">E0H73_41955</name>
</gene>